<evidence type="ECO:0000256" key="1">
    <source>
        <dbReference type="SAM" id="MobiDB-lite"/>
    </source>
</evidence>
<organism evidence="2 3">
    <name type="scientific">Nesidiocoris tenuis</name>
    <dbReference type="NCBI Taxonomy" id="355587"/>
    <lineage>
        <taxon>Eukaryota</taxon>
        <taxon>Metazoa</taxon>
        <taxon>Ecdysozoa</taxon>
        <taxon>Arthropoda</taxon>
        <taxon>Hexapoda</taxon>
        <taxon>Insecta</taxon>
        <taxon>Pterygota</taxon>
        <taxon>Neoptera</taxon>
        <taxon>Paraneoptera</taxon>
        <taxon>Hemiptera</taxon>
        <taxon>Heteroptera</taxon>
        <taxon>Panheteroptera</taxon>
        <taxon>Cimicomorpha</taxon>
        <taxon>Miridae</taxon>
        <taxon>Dicyphina</taxon>
        <taxon>Nesidiocoris</taxon>
    </lineage>
</organism>
<evidence type="ECO:0000313" key="2">
    <source>
        <dbReference type="EMBL" id="CAA9996079.1"/>
    </source>
</evidence>
<sequence length="66" mass="7540">MDFNQGSGSQYGEVDGRTAAATLTPKPRNRFAFYHKLTTEVTSSKPLGLVQWRVLQAYFTIRVKFR</sequence>
<evidence type="ECO:0000313" key="3">
    <source>
        <dbReference type="Proteomes" id="UP000479000"/>
    </source>
</evidence>
<feature type="compositionally biased region" description="Polar residues" evidence="1">
    <location>
        <begin position="1"/>
        <end position="10"/>
    </location>
</feature>
<dbReference type="Proteomes" id="UP000479000">
    <property type="component" value="Unassembled WGS sequence"/>
</dbReference>
<feature type="non-terminal residue" evidence="2">
    <location>
        <position position="66"/>
    </location>
</feature>
<dbReference type="EMBL" id="CADCXU010004346">
    <property type="protein sequence ID" value="CAA9996079.1"/>
    <property type="molecule type" value="Genomic_DNA"/>
</dbReference>
<name>A0A6H5G2Q2_9HEMI</name>
<keyword evidence="3" id="KW-1185">Reference proteome</keyword>
<gene>
    <name evidence="2" type="ORF">NTEN_LOCUS2707</name>
</gene>
<reference evidence="2 3" key="1">
    <citation type="submission" date="2020-02" db="EMBL/GenBank/DDBJ databases">
        <authorList>
            <person name="Ferguson B K."/>
        </authorList>
    </citation>
    <scope>NUCLEOTIDE SEQUENCE [LARGE SCALE GENOMIC DNA]</scope>
</reference>
<proteinExistence type="predicted"/>
<feature type="region of interest" description="Disordered" evidence="1">
    <location>
        <begin position="1"/>
        <end position="22"/>
    </location>
</feature>
<accession>A0A6H5G2Q2</accession>
<protein>
    <submittedName>
        <fullName evidence="2">Uncharacterized protein</fullName>
    </submittedName>
</protein>
<dbReference type="AlphaFoldDB" id="A0A6H5G2Q2"/>